<feature type="region of interest" description="Disordered" evidence="6">
    <location>
        <begin position="183"/>
        <end position="221"/>
    </location>
</feature>
<keyword evidence="1 5" id="KW-0699">rRNA-binding</keyword>
<dbReference type="Pfam" id="PF01386">
    <property type="entry name" value="Ribosomal_L25p"/>
    <property type="match status" value="1"/>
</dbReference>
<evidence type="ECO:0000256" key="2">
    <source>
        <dbReference type="ARBA" id="ARBA00022884"/>
    </source>
</evidence>
<dbReference type="PANTHER" id="PTHR33284:SF1">
    <property type="entry name" value="RIBOSOMAL PROTEIN L25_GLN-TRNA SYNTHETASE, ANTI-CODON-BINDING DOMAIN-CONTAINING PROTEIN"/>
    <property type="match status" value="1"/>
</dbReference>
<comment type="function">
    <text evidence="5">This is one of the proteins that binds to the 5S RNA in the ribosome where it forms part of the central protuberance.</text>
</comment>
<feature type="domain" description="Large ribosomal subunit protein bL25 L25" evidence="7">
    <location>
        <begin position="9"/>
        <end position="92"/>
    </location>
</feature>
<dbReference type="HAMAP" id="MF_01334">
    <property type="entry name" value="Ribosomal_bL25_CTC"/>
    <property type="match status" value="1"/>
</dbReference>
<accession>A0A239LHD6</accession>
<dbReference type="InterPro" id="IPR029751">
    <property type="entry name" value="Ribosomal_L25_dom"/>
</dbReference>
<dbReference type="InterPro" id="IPR020057">
    <property type="entry name" value="Ribosomal_bL25_b-dom"/>
</dbReference>
<dbReference type="OrthoDB" id="9786489at2"/>
<dbReference type="Gene3D" id="2.40.240.10">
    <property type="entry name" value="Ribosomal Protein L25, Chain P"/>
    <property type="match status" value="1"/>
</dbReference>
<dbReference type="Proteomes" id="UP000198393">
    <property type="component" value="Unassembled WGS sequence"/>
</dbReference>
<dbReference type="Gene3D" id="2.170.120.20">
    <property type="entry name" value="Ribosomal protein L25, beta domain"/>
    <property type="match status" value="1"/>
</dbReference>
<evidence type="ECO:0000256" key="4">
    <source>
        <dbReference type="ARBA" id="ARBA00023274"/>
    </source>
</evidence>
<evidence type="ECO:0000313" key="9">
    <source>
        <dbReference type="EMBL" id="SNT30067.1"/>
    </source>
</evidence>
<sequence length="221" mass="24250">MKTVEIIGYKRANLGKTEAKRLREEGMVPCVVYGGDHQIHFYAPMILFRDLVYTDEAHFAMLTIEGEPEPFEAIIQDVQFHPVSEIIMHADFLQLFRGTPIKMNIPVHPVGIAPGIQQGGKLIRKVKYLQIKALPKNMPEYIEVDVSKLGLGKSIKVGELEIGEYEILNSPLVTLAGIEVPRALKGKDTEEEEELEGEEGEGAVEGAEGGDAAAAEAPAES</sequence>
<evidence type="ECO:0000259" key="7">
    <source>
        <dbReference type="Pfam" id="PF01386"/>
    </source>
</evidence>
<feature type="compositionally biased region" description="Acidic residues" evidence="6">
    <location>
        <begin position="189"/>
        <end position="202"/>
    </location>
</feature>
<keyword evidence="10" id="KW-1185">Reference proteome</keyword>
<dbReference type="GO" id="GO:0003735">
    <property type="term" value="F:structural constituent of ribosome"/>
    <property type="evidence" value="ECO:0007669"/>
    <property type="project" value="InterPro"/>
</dbReference>
<protein>
    <recommendedName>
        <fullName evidence="5">Large ribosomal subunit protein bL25</fullName>
    </recommendedName>
    <alternativeName>
        <fullName evidence="5">General stress protein CTC</fullName>
    </alternativeName>
</protein>
<dbReference type="GO" id="GO:0006412">
    <property type="term" value="P:translation"/>
    <property type="evidence" value="ECO:0007669"/>
    <property type="project" value="UniProtKB-UniRule"/>
</dbReference>
<evidence type="ECO:0000256" key="3">
    <source>
        <dbReference type="ARBA" id="ARBA00022980"/>
    </source>
</evidence>
<dbReference type="Pfam" id="PF14693">
    <property type="entry name" value="Ribosomal_TL5_C"/>
    <property type="match status" value="1"/>
</dbReference>
<keyword evidence="4 5" id="KW-0687">Ribonucleoprotein</keyword>
<dbReference type="RefSeq" id="WP_089357950.1">
    <property type="nucleotide sequence ID" value="NZ_FZPD01000005.1"/>
</dbReference>
<dbReference type="PANTHER" id="PTHR33284">
    <property type="entry name" value="RIBOSOMAL PROTEIN L25/GLN-TRNA SYNTHETASE, ANTI-CODON-BINDING DOMAIN-CONTAINING PROTEIN"/>
    <property type="match status" value="1"/>
</dbReference>
<dbReference type="EMBL" id="FZPD01000005">
    <property type="protein sequence ID" value="SNT30067.1"/>
    <property type="molecule type" value="Genomic_DNA"/>
</dbReference>
<dbReference type="NCBIfam" id="TIGR00731">
    <property type="entry name" value="bL25_bact_ctc"/>
    <property type="match status" value="1"/>
</dbReference>
<dbReference type="InterPro" id="IPR001021">
    <property type="entry name" value="Ribosomal_bL25_long"/>
</dbReference>
<evidence type="ECO:0000256" key="6">
    <source>
        <dbReference type="SAM" id="MobiDB-lite"/>
    </source>
</evidence>
<dbReference type="GO" id="GO:0022625">
    <property type="term" value="C:cytosolic large ribosomal subunit"/>
    <property type="evidence" value="ECO:0007669"/>
    <property type="project" value="TreeGrafter"/>
</dbReference>
<evidence type="ECO:0000256" key="5">
    <source>
        <dbReference type="HAMAP-Rule" id="MF_01334"/>
    </source>
</evidence>
<dbReference type="NCBIfam" id="NF004132">
    <property type="entry name" value="PRK05618.2-2"/>
    <property type="match status" value="1"/>
</dbReference>
<dbReference type="GO" id="GO:0008097">
    <property type="term" value="F:5S rRNA binding"/>
    <property type="evidence" value="ECO:0007669"/>
    <property type="project" value="InterPro"/>
</dbReference>
<evidence type="ECO:0000256" key="1">
    <source>
        <dbReference type="ARBA" id="ARBA00022730"/>
    </source>
</evidence>
<dbReference type="InterPro" id="IPR037121">
    <property type="entry name" value="Ribosomal_bL25_C"/>
</dbReference>
<dbReference type="SUPFAM" id="SSF50715">
    <property type="entry name" value="Ribosomal protein L25-like"/>
    <property type="match status" value="1"/>
</dbReference>
<evidence type="ECO:0000313" key="10">
    <source>
        <dbReference type="Proteomes" id="UP000198393"/>
    </source>
</evidence>
<dbReference type="CDD" id="cd00495">
    <property type="entry name" value="Ribosomal_L25_TL5_CTC"/>
    <property type="match status" value="1"/>
</dbReference>
<name>A0A239LHD6_EKHLU</name>
<evidence type="ECO:0000259" key="8">
    <source>
        <dbReference type="Pfam" id="PF14693"/>
    </source>
</evidence>
<organism evidence="9 10">
    <name type="scientific">Ekhidna lutea</name>
    <dbReference type="NCBI Taxonomy" id="447679"/>
    <lineage>
        <taxon>Bacteria</taxon>
        <taxon>Pseudomonadati</taxon>
        <taxon>Bacteroidota</taxon>
        <taxon>Cytophagia</taxon>
        <taxon>Cytophagales</taxon>
        <taxon>Reichenbachiellaceae</taxon>
        <taxon>Ekhidna</taxon>
    </lineage>
</organism>
<keyword evidence="3 5" id="KW-0689">Ribosomal protein</keyword>
<reference evidence="9 10" key="1">
    <citation type="submission" date="2017-06" db="EMBL/GenBank/DDBJ databases">
        <authorList>
            <person name="Kim H.J."/>
            <person name="Triplett B.A."/>
        </authorList>
    </citation>
    <scope>NUCLEOTIDE SEQUENCE [LARGE SCALE GENOMIC DNA]</scope>
    <source>
        <strain evidence="9 10">DSM 19307</strain>
    </source>
</reference>
<dbReference type="AlphaFoldDB" id="A0A239LHD6"/>
<dbReference type="InterPro" id="IPR011035">
    <property type="entry name" value="Ribosomal_bL25/Gln-tRNA_synth"/>
</dbReference>
<dbReference type="InterPro" id="IPR020056">
    <property type="entry name" value="Rbsml_bL25/Gln-tRNA_synth_N"/>
</dbReference>
<comment type="similarity">
    <text evidence="5">Belongs to the bacterial ribosomal protein bL25 family. CTC subfamily.</text>
</comment>
<comment type="subunit">
    <text evidence="5">Part of the 50S ribosomal subunit; part of the 5S rRNA/L5/L18/L25 subcomplex. Contacts the 5S rRNA. Binds to the 5S rRNA independently of L5 and L18.</text>
</comment>
<gene>
    <name evidence="5" type="primary">rplY</name>
    <name evidence="5" type="synonym">ctc</name>
    <name evidence="9" type="ORF">SAMN05421640_3287</name>
</gene>
<dbReference type="InterPro" id="IPR020930">
    <property type="entry name" value="Ribosomal_uL5_bac-type"/>
</dbReference>
<feature type="compositionally biased region" description="Low complexity" evidence="6">
    <location>
        <begin position="204"/>
        <end position="221"/>
    </location>
</feature>
<feature type="domain" description="Large ribosomal subunit protein bL25 beta" evidence="8">
    <location>
        <begin position="101"/>
        <end position="182"/>
    </location>
</feature>
<proteinExistence type="inferred from homology"/>
<keyword evidence="2 5" id="KW-0694">RNA-binding</keyword>